<organism evidence="1 2">
    <name type="scientific">Viridothelium virens</name>
    <name type="common">Speckled blister lichen</name>
    <name type="synonym">Trypethelium virens</name>
    <dbReference type="NCBI Taxonomy" id="1048519"/>
    <lineage>
        <taxon>Eukaryota</taxon>
        <taxon>Fungi</taxon>
        <taxon>Dikarya</taxon>
        <taxon>Ascomycota</taxon>
        <taxon>Pezizomycotina</taxon>
        <taxon>Dothideomycetes</taxon>
        <taxon>Dothideomycetes incertae sedis</taxon>
        <taxon>Trypetheliales</taxon>
        <taxon>Trypetheliaceae</taxon>
        <taxon>Viridothelium</taxon>
    </lineage>
</organism>
<name>A0A6A6H9Z6_VIRVR</name>
<dbReference type="OrthoDB" id="5873279at2759"/>
<dbReference type="Proteomes" id="UP000800092">
    <property type="component" value="Unassembled WGS sequence"/>
</dbReference>
<evidence type="ECO:0000313" key="2">
    <source>
        <dbReference type="Proteomes" id="UP000800092"/>
    </source>
</evidence>
<protein>
    <submittedName>
        <fullName evidence="1">Uncharacterized protein</fullName>
    </submittedName>
</protein>
<sequence>MERVGDHFEKLVQLPKISDKIYYKVRLSLGTLHGPHCASPTIRNLRLSVLAPTGAAVF</sequence>
<reference evidence="1" key="1">
    <citation type="journal article" date="2020" name="Stud. Mycol.">
        <title>101 Dothideomycetes genomes: a test case for predicting lifestyles and emergence of pathogens.</title>
        <authorList>
            <person name="Haridas S."/>
            <person name="Albert R."/>
            <person name="Binder M."/>
            <person name="Bloem J."/>
            <person name="Labutti K."/>
            <person name="Salamov A."/>
            <person name="Andreopoulos B."/>
            <person name="Baker S."/>
            <person name="Barry K."/>
            <person name="Bills G."/>
            <person name="Bluhm B."/>
            <person name="Cannon C."/>
            <person name="Castanera R."/>
            <person name="Culley D."/>
            <person name="Daum C."/>
            <person name="Ezra D."/>
            <person name="Gonzalez J."/>
            <person name="Henrissat B."/>
            <person name="Kuo A."/>
            <person name="Liang C."/>
            <person name="Lipzen A."/>
            <person name="Lutzoni F."/>
            <person name="Magnuson J."/>
            <person name="Mondo S."/>
            <person name="Nolan M."/>
            <person name="Ohm R."/>
            <person name="Pangilinan J."/>
            <person name="Park H.-J."/>
            <person name="Ramirez L."/>
            <person name="Alfaro M."/>
            <person name="Sun H."/>
            <person name="Tritt A."/>
            <person name="Yoshinaga Y."/>
            <person name="Zwiers L.-H."/>
            <person name="Turgeon B."/>
            <person name="Goodwin S."/>
            <person name="Spatafora J."/>
            <person name="Crous P."/>
            <person name="Grigoriev I."/>
        </authorList>
    </citation>
    <scope>NUCLEOTIDE SEQUENCE</scope>
    <source>
        <strain evidence="1">Tuck. ex Michener</strain>
    </source>
</reference>
<evidence type="ECO:0000313" key="1">
    <source>
        <dbReference type="EMBL" id="KAF2234330.1"/>
    </source>
</evidence>
<proteinExistence type="predicted"/>
<gene>
    <name evidence="1" type="ORF">EV356DRAFT_501872</name>
</gene>
<dbReference type="AlphaFoldDB" id="A0A6A6H9Z6"/>
<accession>A0A6A6H9Z6</accession>
<keyword evidence="2" id="KW-1185">Reference proteome</keyword>
<dbReference type="EMBL" id="ML991799">
    <property type="protein sequence ID" value="KAF2234330.1"/>
    <property type="molecule type" value="Genomic_DNA"/>
</dbReference>